<feature type="binding site" evidence="18">
    <location>
        <position position="119"/>
    </location>
    <ligand>
        <name>K(+)</name>
        <dbReference type="ChEBI" id="CHEBI:29103"/>
    </ligand>
</feature>
<dbReference type="SUPFAM" id="SSF53613">
    <property type="entry name" value="Ribokinase-like"/>
    <property type="match status" value="1"/>
</dbReference>
<dbReference type="NCBIfam" id="TIGR00196">
    <property type="entry name" value="yjeF_cterm"/>
    <property type="match status" value="1"/>
</dbReference>
<organism evidence="22 23">
    <name type="scientific">Reinekea marinisedimentorum</name>
    <dbReference type="NCBI Taxonomy" id="230495"/>
    <lineage>
        <taxon>Bacteria</taxon>
        <taxon>Pseudomonadati</taxon>
        <taxon>Pseudomonadota</taxon>
        <taxon>Gammaproteobacteria</taxon>
        <taxon>Oceanospirillales</taxon>
        <taxon>Saccharospirillaceae</taxon>
        <taxon>Reinekea</taxon>
    </lineage>
</organism>
<dbReference type="OrthoDB" id="9806925at2"/>
<feature type="binding site" evidence="18">
    <location>
        <begin position="123"/>
        <end position="129"/>
    </location>
    <ligand>
        <name>(6S)-NADPHX</name>
        <dbReference type="ChEBI" id="CHEBI:64076"/>
    </ligand>
</feature>
<dbReference type="CDD" id="cd01171">
    <property type="entry name" value="YXKO-related"/>
    <property type="match status" value="1"/>
</dbReference>
<dbReference type="GO" id="GO:0046496">
    <property type="term" value="P:nicotinamide nucleotide metabolic process"/>
    <property type="evidence" value="ECO:0007669"/>
    <property type="project" value="UniProtKB-UniRule"/>
</dbReference>
<evidence type="ECO:0000256" key="3">
    <source>
        <dbReference type="ARBA" id="ARBA00006001"/>
    </source>
</evidence>
<dbReference type="GO" id="GO:0005524">
    <property type="term" value="F:ATP binding"/>
    <property type="evidence" value="ECO:0007669"/>
    <property type="project" value="UniProtKB-UniRule"/>
</dbReference>
<dbReference type="Pfam" id="PF03853">
    <property type="entry name" value="YjeF_N"/>
    <property type="match status" value="1"/>
</dbReference>
<protein>
    <recommendedName>
        <fullName evidence="19">Bifunctional NAD(P)H-hydrate repair enzyme</fullName>
    </recommendedName>
    <alternativeName>
        <fullName evidence="19">Nicotinamide nucleotide repair protein</fullName>
    </alternativeName>
    <domain>
        <recommendedName>
            <fullName evidence="19">ADP-dependent (S)-NAD(P)H-hydrate dehydratase</fullName>
            <ecNumber evidence="19">4.2.1.136</ecNumber>
        </recommendedName>
        <alternativeName>
            <fullName evidence="19">ADP-dependent NAD(P)HX dehydratase</fullName>
        </alternativeName>
    </domain>
    <domain>
        <recommendedName>
            <fullName evidence="19">NAD(P)H-hydrate epimerase</fullName>
            <ecNumber evidence="19">5.1.99.6</ecNumber>
        </recommendedName>
    </domain>
</protein>
<dbReference type="EC" id="5.1.99.6" evidence="19"/>
<evidence type="ECO:0000256" key="7">
    <source>
        <dbReference type="ARBA" id="ARBA00022840"/>
    </source>
</evidence>
<sequence>MGIVCTVQDVQQLEREWASDHDGSTWGLMVAASQSFVARFQADFAGRRVLVVAGNGNNGGDGFYIAKLLLEQDVKVSVATPLGLPPDNIDAFRACQEYQAAGGQMDEHLESAEADLLVDALFGVGLNRPLSGKALVTVTRINRLNLPVYAVDIPSGLHAQTGVCQPVAVHACATHTFIAYKPGQLTAAGPALCGELTLDSLGIQSTSSWRYARAFEPCLPARQGATHKAEHGNLHVVGGLKNMAGAAIITATSALNAGAGRVFLHCHELGHAAALARAPELMTRDVQRLLEEPPEGTYVIGPGMGMSSLAMQLWQVLLPKAKGVMDADALRLLAAQPVPVSGWVLTPHESEAAALLGVTSADIKADRLDSAQELASKYQTTVVLKGAGTIVATTEDIRFCYAGAPEMSTPGMGDCLAGIIGSLIAQGLLPEQAAVAGVNWHAHLGAKLARRQRIVLASDIIPLLKQIPDLAD</sequence>
<dbReference type="RefSeq" id="WP_132701765.1">
    <property type="nucleotide sequence ID" value="NZ_SLZR01000008.1"/>
</dbReference>
<gene>
    <name evidence="18" type="primary">nnrE</name>
    <name evidence="17" type="synonym">nnrD</name>
    <name evidence="22" type="ORF">BCF53_108166</name>
</gene>
<evidence type="ECO:0000313" key="23">
    <source>
        <dbReference type="Proteomes" id="UP000295793"/>
    </source>
</evidence>
<feature type="binding site" evidence="18">
    <location>
        <position position="58"/>
    </location>
    <ligand>
        <name>K(+)</name>
        <dbReference type="ChEBI" id="CHEBI:29103"/>
    </ligand>
</feature>
<comment type="catalytic activity">
    <reaction evidence="1 18 19">
        <text>(6R)-NADHX = (6S)-NADHX</text>
        <dbReference type="Rhea" id="RHEA:32215"/>
        <dbReference type="ChEBI" id="CHEBI:64074"/>
        <dbReference type="ChEBI" id="CHEBI:64075"/>
        <dbReference type="EC" id="5.1.99.6"/>
    </reaction>
</comment>
<keyword evidence="5 18" id="KW-0479">Metal-binding</keyword>
<evidence type="ECO:0000256" key="18">
    <source>
        <dbReference type="HAMAP-Rule" id="MF_01966"/>
    </source>
</evidence>
<evidence type="ECO:0000256" key="11">
    <source>
        <dbReference type="ARBA" id="ARBA00023235"/>
    </source>
</evidence>
<comment type="catalytic activity">
    <reaction evidence="2 18 19">
        <text>(6R)-NADPHX = (6S)-NADPHX</text>
        <dbReference type="Rhea" id="RHEA:32227"/>
        <dbReference type="ChEBI" id="CHEBI:64076"/>
        <dbReference type="ChEBI" id="CHEBI:64077"/>
        <dbReference type="EC" id="5.1.99.6"/>
    </reaction>
</comment>
<comment type="similarity">
    <text evidence="3 19">In the N-terminal section; belongs to the NnrE/AIBP family.</text>
</comment>
<dbReference type="SUPFAM" id="SSF64153">
    <property type="entry name" value="YjeF N-terminal domain-like"/>
    <property type="match status" value="1"/>
</dbReference>
<evidence type="ECO:0000256" key="1">
    <source>
        <dbReference type="ARBA" id="ARBA00000013"/>
    </source>
</evidence>
<feature type="binding site" evidence="18">
    <location>
        <begin position="57"/>
        <end position="61"/>
    </location>
    <ligand>
        <name>(6S)-NADPHX</name>
        <dbReference type="ChEBI" id="CHEBI:64076"/>
    </ligand>
</feature>
<comment type="cofactor">
    <cofactor evidence="18 19">
        <name>K(+)</name>
        <dbReference type="ChEBI" id="CHEBI:29103"/>
    </cofactor>
    <text evidence="18 19">Binds 1 potassium ion per subunit.</text>
</comment>
<feature type="binding site" evidence="17">
    <location>
        <position position="246"/>
    </location>
    <ligand>
        <name>(6S)-NADPHX</name>
        <dbReference type="ChEBI" id="CHEBI:64076"/>
    </ligand>
</feature>
<dbReference type="InterPro" id="IPR036652">
    <property type="entry name" value="YjeF_N_dom_sf"/>
</dbReference>
<dbReference type="EMBL" id="SLZR01000008">
    <property type="protein sequence ID" value="TCS40799.1"/>
    <property type="molecule type" value="Genomic_DNA"/>
</dbReference>
<feature type="binding site" evidence="17">
    <location>
        <position position="414"/>
    </location>
    <ligand>
        <name>(6S)-NADPHX</name>
        <dbReference type="ChEBI" id="CHEBI:64076"/>
    </ligand>
</feature>
<evidence type="ECO:0000256" key="14">
    <source>
        <dbReference type="ARBA" id="ARBA00025153"/>
    </source>
</evidence>
<name>A0A4V2UJN5_9GAMM</name>
<dbReference type="HAMAP" id="MF_01966">
    <property type="entry name" value="NADHX_epimerase"/>
    <property type="match status" value="1"/>
</dbReference>
<feature type="binding site" evidence="18">
    <location>
        <position position="152"/>
    </location>
    <ligand>
        <name>(6S)-NADPHX</name>
        <dbReference type="ChEBI" id="CHEBI:64076"/>
    </ligand>
</feature>
<comment type="similarity">
    <text evidence="17">Belongs to the NnrD/CARKD family.</text>
</comment>
<dbReference type="InterPro" id="IPR030677">
    <property type="entry name" value="Nnr"/>
</dbReference>
<dbReference type="InterPro" id="IPR029056">
    <property type="entry name" value="Ribokinase-like"/>
</dbReference>
<dbReference type="GO" id="GO:0052856">
    <property type="term" value="F:NAD(P)HX epimerase activity"/>
    <property type="evidence" value="ECO:0007669"/>
    <property type="project" value="UniProtKB-UniRule"/>
</dbReference>
<evidence type="ECO:0000256" key="4">
    <source>
        <dbReference type="ARBA" id="ARBA00009524"/>
    </source>
</evidence>
<comment type="similarity">
    <text evidence="4 19">In the C-terminal section; belongs to the NnrD/CARKD family.</text>
</comment>
<dbReference type="Gene3D" id="3.40.50.10260">
    <property type="entry name" value="YjeF N-terminal domain"/>
    <property type="match status" value="1"/>
</dbReference>
<evidence type="ECO:0000259" key="21">
    <source>
        <dbReference type="PROSITE" id="PS51385"/>
    </source>
</evidence>
<dbReference type="EC" id="4.2.1.136" evidence="19"/>
<evidence type="ECO:0000256" key="6">
    <source>
        <dbReference type="ARBA" id="ARBA00022741"/>
    </source>
</evidence>
<keyword evidence="9 18" id="KW-0630">Potassium</keyword>
<keyword evidence="7 17" id="KW-0067">ATP-binding</keyword>
<comment type="function">
    <text evidence="17">Catalyzes the dehydration of the S-form of NAD(P)HX at the expense of ADP, which is converted to AMP. Together with NAD(P)HX epimerase, which catalyzes the epimerization of the S- and R-forms, the enzyme allows the repair of both epimers of NAD(P)HX, a damaged form of NAD(P)H that is a result of enzymatic or heat-dependent hydration.</text>
</comment>
<dbReference type="GO" id="GO:0046872">
    <property type="term" value="F:metal ion binding"/>
    <property type="evidence" value="ECO:0007669"/>
    <property type="project" value="UniProtKB-UniRule"/>
</dbReference>
<keyword evidence="13" id="KW-0511">Multifunctional enzyme</keyword>
<evidence type="ECO:0000259" key="20">
    <source>
        <dbReference type="PROSITE" id="PS51383"/>
    </source>
</evidence>
<comment type="function">
    <text evidence="18">Catalyzes the epimerization of the S- and R-forms of NAD(P)HX, a damaged form of NAD(P)H that is a result of enzymatic or heat-dependent hydration. This is a prerequisite for the S-specific NAD(P)H-hydrate dehydratase to allow the repair of both epimers of NAD(P)HX.</text>
</comment>
<feature type="domain" description="YjeF N-terminal" evidence="21">
    <location>
        <begin position="10"/>
        <end position="209"/>
    </location>
</feature>
<dbReference type="GO" id="GO:0110051">
    <property type="term" value="P:metabolite repair"/>
    <property type="evidence" value="ECO:0007669"/>
    <property type="project" value="TreeGrafter"/>
</dbReference>
<evidence type="ECO:0000256" key="8">
    <source>
        <dbReference type="ARBA" id="ARBA00022857"/>
    </source>
</evidence>
<comment type="subunit">
    <text evidence="17">Homotetramer.</text>
</comment>
<comment type="similarity">
    <text evidence="18">Belongs to the NnrE/AIBP family.</text>
</comment>
<feature type="binding site" evidence="17">
    <location>
        <begin position="385"/>
        <end position="389"/>
    </location>
    <ligand>
        <name>AMP</name>
        <dbReference type="ChEBI" id="CHEBI:456215"/>
    </ligand>
</feature>
<keyword evidence="8 17" id="KW-0521">NADP</keyword>
<evidence type="ECO:0000256" key="2">
    <source>
        <dbReference type="ARBA" id="ARBA00000909"/>
    </source>
</evidence>
<keyword evidence="12 17" id="KW-0456">Lyase</keyword>
<evidence type="ECO:0000256" key="9">
    <source>
        <dbReference type="ARBA" id="ARBA00022958"/>
    </source>
</evidence>
<keyword evidence="6 17" id="KW-0547">Nucleotide-binding</keyword>
<dbReference type="PROSITE" id="PS51385">
    <property type="entry name" value="YJEF_N"/>
    <property type="match status" value="1"/>
</dbReference>
<proteinExistence type="inferred from homology"/>
<feature type="binding site" evidence="17">
    <location>
        <position position="303"/>
    </location>
    <ligand>
        <name>(6S)-NADPHX</name>
        <dbReference type="ChEBI" id="CHEBI:64076"/>
    </ligand>
</feature>
<comment type="caution">
    <text evidence="22">The sequence shown here is derived from an EMBL/GenBank/DDBJ whole genome shotgun (WGS) entry which is preliminary data.</text>
</comment>
<evidence type="ECO:0000256" key="12">
    <source>
        <dbReference type="ARBA" id="ARBA00023239"/>
    </source>
</evidence>
<feature type="binding site" evidence="17">
    <location>
        <position position="348"/>
    </location>
    <ligand>
        <name>(6S)-NADPHX</name>
        <dbReference type="ChEBI" id="CHEBI:64076"/>
    </ligand>
</feature>
<evidence type="ECO:0000313" key="22">
    <source>
        <dbReference type="EMBL" id="TCS40799.1"/>
    </source>
</evidence>
<feature type="binding site" evidence="18">
    <location>
        <position position="155"/>
    </location>
    <ligand>
        <name>K(+)</name>
        <dbReference type="ChEBI" id="CHEBI:29103"/>
    </ligand>
</feature>
<evidence type="ECO:0000256" key="16">
    <source>
        <dbReference type="ARBA" id="ARBA00049209"/>
    </source>
</evidence>
<keyword evidence="10 17" id="KW-0520">NAD</keyword>
<dbReference type="NCBIfam" id="TIGR00197">
    <property type="entry name" value="yjeF_nterm"/>
    <property type="match status" value="1"/>
</dbReference>
<evidence type="ECO:0000256" key="19">
    <source>
        <dbReference type="PIRNR" id="PIRNR017184"/>
    </source>
</evidence>
<comment type="caution">
    <text evidence="18">Lacks conserved residue(s) required for the propagation of feature annotation.</text>
</comment>
<comment type="catalytic activity">
    <reaction evidence="15 17 19">
        <text>(6S)-NADHX + ADP = AMP + phosphate + NADH + H(+)</text>
        <dbReference type="Rhea" id="RHEA:32223"/>
        <dbReference type="ChEBI" id="CHEBI:15378"/>
        <dbReference type="ChEBI" id="CHEBI:43474"/>
        <dbReference type="ChEBI" id="CHEBI:57945"/>
        <dbReference type="ChEBI" id="CHEBI:64074"/>
        <dbReference type="ChEBI" id="CHEBI:456215"/>
        <dbReference type="ChEBI" id="CHEBI:456216"/>
        <dbReference type="EC" id="4.2.1.136"/>
    </reaction>
</comment>
<accession>A0A4V2UJN5</accession>
<comment type="function">
    <text evidence="14 19">Bifunctional enzyme that catalyzes the epimerization of the S- and R-forms of NAD(P)HX and the dehydration of the S-form of NAD(P)HX at the expense of ADP, which is converted to AMP. This allows the repair of both epimers of NAD(P)HX, a damaged form of NAD(P)H that is a result of enzymatic or heat-dependent hydration.</text>
</comment>
<dbReference type="Gene3D" id="3.40.1190.20">
    <property type="match status" value="1"/>
</dbReference>
<dbReference type="PANTHER" id="PTHR12592:SF0">
    <property type="entry name" value="ATP-DEPENDENT (S)-NAD(P)H-HYDRATE DEHYDRATASE"/>
    <property type="match status" value="1"/>
</dbReference>
<evidence type="ECO:0000256" key="5">
    <source>
        <dbReference type="ARBA" id="ARBA00022723"/>
    </source>
</evidence>
<dbReference type="PROSITE" id="PS51383">
    <property type="entry name" value="YJEF_C_3"/>
    <property type="match status" value="1"/>
</dbReference>
<dbReference type="InterPro" id="IPR004443">
    <property type="entry name" value="YjeF_N_dom"/>
</dbReference>
<dbReference type="InterPro" id="IPR000631">
    <property type="entry name" value="CARKD"/>
</dbReference>
<reference evidence="22 23" key="1">
    <citation type="submission" date="2019-03" db="EMBL/GenBank/DDBJ databases">
        <title>Genomic Encyclopedia of Archaeal and Bacterial Type Strains, Phase II (KMG-II): from individual species to whole genera.</title>
        <authorList>
            <person name="Goeker M."/>
        </authorList>
    </citation>
    <scope>NUCLEOTIDE SEQUENCE [LARGE SCALE GENOMIC DNA]</scope>
    <source>
        <strain evidence="22 23">DSM 15388</strain>
    </source>
</reference>
<keyword evidence="23" id="KW-1185">Reference proteome</keyword>
<dbReference type="PIRSF" id="PIRSF017184">
    <property type="entry name" value="Nnr"/>
    <property type="match status" value="1"/>
</dbReference>
<dbReference type="GO" id="GO:0052855">
    <property type="term" value="F:ADP-dependent NAD(P)H-hydrate dehydratase activity"/>
    <property type="evidence" value="ECO:0007669"/>
    <property type="project" value="UniProtKB-UniRule"/>
</dbReference>
<evidence type="ECO:0000256" key="10">
    <source>
        <dbReference type="ARBA" id="ARBA00023027"/>
    </source>
</evidence>
<keyword evidence="11 18" id="KW-0413">Isomerase</keyword>
<dbReference type="PANTHER" id="PTHR12592">
    <property type="entry name" value="ATP-DEPENDENT (S)-NAD(P)H-HYDRATE DEHYDRATASE FAMILY MEMBER"/>
    <property type="match status" value="1"/>
</dbReference>
<evidence type="ECO:0000256" key="15">
    <source>
        <dbReference type="ARBA" id="ARBA00048238"/>
    </source>
</evidence>
<evidence type="ECO:0000256" key="17">
    <source>
        <dbReference type="HAMAP-Rule" id="MF_01965"/>
    </source>
</evidence>
<comment type="catalytic activity">
    <reaction evidence="16 17 19">
        <text>(6S)-NADPHX + ADP = AMP + phosphate + NADPH + H(+)</text>
        <dbReference type="Rhea" id="RHEA:32235"/>
        <dbReference type="ChEBI" id="CHEBI:15378"/>
        <dbReference type="ChEBI" id="CHEBI:43474"/>
        <dbReference type="ChEBI" id="CHEBI:57783"/>
        <dbReference type="ChEBI" id="CHEBI:64076"/>
        <dbReference type="ChEBI" id="CHEBI:456215"/>
        <dbReference type="ChEBI" id="CHEBI:456216"/>
        <dbReference type="EC" id="4.2.1.136"/>
    </reaction>
</comment>
<feature type="binding site" evidence="17">
    <location>
        <position position="413"/>
    </location>
    <ligand>
        <name>AMP</name>
        <dbReference type="ChEBI" id="CHEBI:456215"/>
    </ligand>
</feature>
<dbReference type="HAMAP" id="MF_01965">
    <property type="entry name" value="NADHX_dehydratase"/>
    <property type="match status" value="1"/>
</dbReference>
<dbReference type="AlphaFoldDB" id="A0A4V2UJN5"/>
<dbReference type="Pfam" id="PF01256">
    <property type="entry name" value="Carb_kinase"/>
    <property type="match status" value="1"/>
</dbReference>
<comment type="cofactor">
    <cofactor evidence="17">
        <name>Mg(2+)</name>
        <dbReference type="ChEBI" id="CHEBI:18420"/>
    </cofactor>
</comment>
<evidence type="ECO:0000256" key="13">
    <source>
        <dbReference type="ARBA" id="ARBA00023268"/>
    </source>
</evidence>
<feature type="domain" description="YjeF C-terminal" evidence="20">
    <location>
        <begin position="211"/>
        <end position="471"/>
    </location>
</feature>
<dbReference type="Proteomes" id="UP000295793">
    <property type="component" value="Unassembled WGS sequence"/>
</dbReference>